<sequence length="291" mass="33091">MLKGPFIHLLSFFFLLCLAACPLVLSSAEDGNILFNFLGMFAIIKTFITGLFTGDAYYFIQGDRTVFIFSVIGDSFASSFYYLIMAGIVVLSLTFLFGIWFWKLNERFFGKIISLLGILPDFILILLLQLLVTVVYKSFGIKLAKVASFDSDNMAVLLPVITLIIIPLLYAVKALNEKTKDVLTQDYILTAIAKGIKKKDIYLYHVTTNVTPYLKADMHKVLAIMISNLFIVEYLFNLNGITALFFQTQAYFGYQYNLVIFCLVALFLLYGAVFFLLYMLIILIERISKYD</sequence>
<comment type="caution">
    <text evidence="9">The sequence shown here is derived from an EMBL/GenBank/DDBJ whole genome shotgun (WGS) entry which is preliminary data.</text>
</comment>
<evidence type="ECO:0000256" key="4">
    <source>
        <dbReference type="ARBA" id="ARBA00022692"/>
    </source>
</evidence>
<proteinExistence type="inferred from homology"/>
<reference evidence="9 10" key="1">
    <citation type="submission" date="2019-01" db="EMBL/GenBank/DDBJ databases">
        <title>Bacillus sp. M5HDSG1-1, whole genome shotgun sequence.</title>
        <authorList>
            <person name="Tuo L."/>
        </authorList>
    </citation>
    <scope>NUCLEOTIDE SEQUENCE [LARGE SCALE GENOMIC DNA]</scope>
    <source>
        <strain evidence="9 10">M5HDSG1-1</strain>
    </source>
</reference>
<dbReference type="RefSeq" id="WP_127738358.1">
    <property type="nucleotide sequence ID" value="NZ_RZTZ01000003.1"/>
</dbReference>
<evidence type="ECO:0000259" key="8">
    <source>
        <dbReference type="PROSITE" id="PS50928"/>
    </source>
</evidence>
<dbReference type="PROSITE" id="PS50928">
    <property type="entry name" value="ABC_TM1"/>
    <property type="match status" value="1"/>
</dbReference>
<feature type="domain" description="ABC transmembrane type-1" evidence="8">
    <location>
        <begin position="76"/>
        <end position="277"/>
    </location>
</feature>
<dbReference type="EMBL" id="RZTZ01000003">
    <property type="protein sequence ID" value="RVT63883.1"/>
    <property type="molecule type" value="Genomic_DNA"/>
</dbReference>
<keyword evidence="2 7" id="KW-0813">Transport</keyword>
<comment type="similarity">
    <text evidence="7">Belongs to the binding-protein-dependent transport system permease family.</text>
</comment>
<feature type="transmembrane region" description="Helical" evidence="7">
    <location>
        <begin position="37"/>
        <end position="60"/>
    </location>
</feature>
<keyword evidence="3" id="KW-1003">Cell membrane</keyword>
<feature type="transmembrane region" description="Helical" evidence="7">
    <location>
        <begin position="114"/>
        <end position="136"/>
    </location>
</feature>
<keyword evidence="6 7" id="KW-0472">Membrane</keyword>
<feature type="transmembrane region" description="Helical" evidence="7">
    <location>
        <begin position="6"/>
        <end position="25"/>
    </location>
</feature>
<dbReference type="AlphaFoldDB" id="A0A437KCT5"/>
<evidence type="ECO:0000256" key="2">
    <source>
        <dbReference type="ARBA" id="ARBA00022448"/>
    </source>
</evidence>
<evidence type="ECO:0000313" key="10">
    <source>
        <dbReference type="Proteomes" id="UP000288024"/>
    </source>
</evidence>
<feature type="transmembrane region" description="Helical" evidence="7">
    <location>
        <begin position="80"/>
        <end position="102"/>
    </location>
</feature>
<organism evidence="9 10">
    <name type="scientific">Niallia taxi</name>
    <dbReference type="NCBI Taxonomy" id="2499688"/>
    <lineage>
        <taxon>Bacteria</taxon>
        <taxon>Bacillati</taxon>
        <taxon>Bacillota</taxon>
        <taxon>Bacilli</taxon>
        <taxon>Bacillales</taxon>
        <taxon>Bacillaceae</taxon>
        <taxon>Niallia</taxon>
    </lineage>
</organism>
<keyword evidence="4 7" id="KW-0812">Transmembrane</keyword>
<dbReference type="PANTHER" id="PTHR30465:SF44">
    <property type="entry name" value="ABC-TYPE DIPEPTIDE_OLIGOPEPTIDE TRANSPORT SYSTEM, PERMEASE COMPONENT"/>
    <property type="match status" value="1"/>
</dbReference>
<dbReference type="Pfam" id="PF00528">
    <property type="entry name" value="BPD_transp_1"/>
    <property type="match status" value="1"/>
</dbReference>
<dbReference type="Proteomes" id="UP000288024">
    <property type="component" value="Unassembled WGS sequence"/>
</dbReference>
<feature type="transmembrane region" description="Helical" evidence="7">
    <location>
        <begin position="258"/>
        <end position="284"/>
    </location>
</feature>
<dbReference type="GO" id="GO:0005886">
    <property type="term" value="C:plasma membrane"/>
    <property type="evidence" value="ECO:0007669"/>
    <property type="project" value="UniProtKB-SubCell"/>
</dbReference>
<evidence type="ECO:0000313" key="9">
    <source>
        <dbReference type="EMBL" id="RVT63883.1"/>
    </source>
</evidence>
<dbReference type="PANTHER" id="PTHR30465">
    <property type="entry name" value="INNER MEMBRANE ABC TRANSPORTER"/>
    <property type="match status" value="1"/>
</dbReference>
<gene>
    <name evidence="9" type="ORF">EM808_10970</name>
</gene>
<keyword evidence="5 7" id="KW-1133">Transmembrane helix</keyword>
<evidence type="ECO:0000256" key="3">
    <source>
        <dbReference type="ARBA" id="ARBA00022475"/>
    </source>
</evidence>
<evidence type="ECO:0000256" key="7">
    <source>
        <dbReference type="RuleBase" id="RU363032"/>
    </source>
</evidence>
<evidence type="ECO:0000256" key="5">
    <source>
        <dbReference type="ARBA" id="ARBA00022989"/>
    </source>
</evidence>
<evidence type="ECO:0000256" key="1">
    <source>
        <dbReference type="ARBA" id="ARBA00004651"/>
    </source>
</evidence>
<feature type="transmembrane region" description="Helical" evidence="7">
    <location>
        <begin position="156"/>
        <end position="175"/>
    </location>
</feature>
<dbReference type="InterPro" id="IPR000515">
    <property type="entry name" value="MetI-like"/>
</dbReference>
<protein>
    <submittedName>
        <fullName evidence="9">ABC transporter permease subunit</fullName>
    </submittedName>
</protein>
<name>A0A437KCT5_9BACI</name>
<keyword evidence="10" id="KW-1185">Reference proteome</keyword>
<feature type="transmembrane region" description="Helical" evidence="7">
    <location>
        <begin position="221"/>
        <end position="246"/>
    </location>
</feature>
<evidence type="ECO:0000256" key="6">
    <source>
        <dbReference type="ARBA" id="ARBA00023136"/>
    </source>
</evidence>
<comment type="subcellular location">
    <subcellularLocation>
        <location evidence="1 7">Cell membrane</location>
        <topology evidence="1 7">Multi-pass membrane protein</topology>
    </subcellularLocation>
</comment>
<dbReference type="GO" id="GO:0055085">
    <property type="term" value="P:transmembrane transport"/>
    <property type="evidence" value="ECO:0007669"/>
    <property type="project" value="InterPro"/>
</dbReference>
<accession>A0A437KCT5</accession>